<feature type="region of interest" description="Disordered" evidence="1">
    <location>
        <begin position="166"/>
        <end position="289"/>
    </location>
</feature>
<feature type="compositionally biased region" description="Basic and acidic residues" evidence="1">
    <location>
        <begin position="267"/>
        <end position="276"/>
    </location>
</feature>
<proteinExistence type="predicted"/>
<protein>
    <submittedName>
        <fullName evidence="2">Uncharacterized protein</fullName>
    </submittedName>
</protein>
<feature type="compositionally biased region" description="Acidic residues" evidence="1">
    <location>
        <begin position="132"/>
        <end position="146"/>
    </location>
</feature>
<keyword evidence="3" id="KW-1185">Reference proteome</keyword>
<feature type="region of interest" description="Disordered" evidence="1">
    <location>
        <begin position="52"/>
        <end position="78"/>
    </location>
</feature>
<feature type="compositionally biased region" description="Basic and acidic residues" evidence="1">
    <location>
        <begin position="236"/>
        <end position="260"/>
    </location>
</feature>
<name>A0AAW0D2W5_9AGAR</name>
<evidence type="ECO:0000256" key="1">
    <source>
        <dbReference type="SAM" id="MobiDB-lite"/>
    </source>
</evidence>
<sequence length="289" mass="32319">MFYLTRMSGLSPEGNSVCAKILQLRNGVMRGKDDSKGARRYGTARRGRAIAHGEEYGRVLTRPMREEEATSQMSGNGSAITQYETQYEEALSREAIPCEEREGAVARGEEEEEDTPTRIRSAVRERHTVVCEDEEGAVARGEEEEDAPTRIRSAVRERHTVVCEDEEGAVARGEEEDITGRRESTVRGMRGAPSRVNKSAVRPGEGPRMSSHEVEGGRVGHSVYDDGAANHKKILKMGDRPIKSRERAERVEGRKDEESTTKCIGSCRERRSEIRRASNPKQDLMQERA</sequence>
<evidence type="ECO:0000313" key="3">
    <source>
        <dbReference type="Proteomes" id="UP001362999"/>
    </source>
</evidence>
<organism evidence="2 3">
    <name type="scientific">Favolaschia claudopus</name>
    <dbReference type="NCBI Taxonomy" id="2862362"/>
    <lineage>
        <taxon>Eukaryota</taxon>
        <taxon>Fungi</taxon>
        <taxon>Dikarya</taxon>
        <taxon>Basidiomycota</taxon>
        <taxon>Agaricomycotina</taxon>
        <taxon>Agaricomycetes</taxon>
        <taxon>Agaricomycetidae</taxon>
        <taxon>Agaricales</taxon>
        <taxon>Marasmiineae</taxon>
        <taxon>Mycenaceae</taxon>
        <taxon>Favolaschia</taxon>
    </lineage>
</organism>
<comment type="caution">
    <text evidence="2">The sequence shown here is derived from an EMBL/GenBank/DDBJ whole genome shotgun (WGS) entry which is preliminary data.</text>
</comment>
<gene>
    <name evidence="2" type="ORF">R3P38DRAFT_2766518</name>
</gene>
<feature type="region of interest" description="Disordered" evidence="1">
    <location>
        <begin position="132"/>
        <end position="153"/>
    </location>
</feature>
<dbReference type="EMBL" id="JAWWNJ010000011">
    <property type="protein sequence ID" value="KAK7044971.1"/>
    <property type="molecule type" value="Genomic_DNA"/>
</dbReference>
<evidence type="ECO:0000313" key="2">
    <source>
        <dbReference type="EMBL" id="KAK7044971.1"/>
    </source>
</evidence>
<reference evidence="2 3" key="1">
    <citation type="journal article" date="2024" name="J Genomics">
        <title>Draft genome sequencing and assembly of Favolaschia claudopus CIRM-BRFM 2984 isolated from oak limbs.</title>
        <authorList>
            <person name="Navarro D."/>
            <person name="Drula E."/>
            <person name="Chaduli D."/>
            <person name="Cazenave R."/>
            <person name="Ahrendt S."/>
            <person name="Wang J."/>
            <person name="Lipzen A."/>
            <person name="Daum C."/>
            <person name="Barry K."/>
            <person name="Grigoriev I.V."/>
            <person name="Favel A."/>
            <person name="Rosso M.N."/>
            <person name="Martin F."/>
        </authorList>
    </citation>
    <scope>NUCLEOTIDE SEQUENCE [LARGE SCALE GENOMIC DNA]</scope>
    <source>
        <strain evidence="2 3">CIRM-BRFM 2984</strain>
    </source>
</reference>
<feature type="compositionally biased region" description="Basic and acidic residues" evidence="1">
    <location>
        <begin position="52"/>
        <end position="68"/>
    </location>
</feature>
<dbReference type="AlphaFoldDB" id="A0AAW0D2W5"/>
<accession>A0AAW0D2W5</accession>
<dbReference type="Proteomes" id="UP001362999">
    <property type="component" value="Unassembled WGS sequence"/>
</dbReference>